<evidence type="ECO:0000256" key="2">
    <source>
        <dbReference type="ARBA" id="ARBA00022737"/>
    </source>
</evidence>
<accession>A0A0B2SIL9</accession>
<dbReference type="Pfam" id="PF00642">
    <property type="entry name" value="zf-CCCH"/>
    <property type="match status" value="2"/>
</dbReference>
<evidence type="ECO:0000256" key="4">
    <source>
        <dbReference type="ARBA" id="ARBA00022833"/>
    </source>
</evidence>
<reference evidence="8 9" key="2">
    <citation type="submission" date="2018-09" db="EMBL/GenBank/DDBJ databases">
        <title>A high-quality reference genome of wild soybean provides a powerful tool to mine soybean genomes.</title>
        <authorList>
            <person name="Xie M."/>
            <person name="Chung C.Y.L."/>
            <person name="Li M.-W."/>
            <person name="Wong F.-L."/>
            <person name="Chan T.-F."/>
            <person name="Lam H.-M."/>
        </authorList>
    </citation>
    <scope>NUCLEOTIDE SEQUENCE [LARGE SCALE GENOMIC DNA]</scope>
    <source>
        <strain evidence="9">cv. W05</strain>
        <tissue evidence="8">Hypocotyl of etiolated seedlings</tissue>
    </source>
</reference>
<feature type="domain" description="C3H1-type" evidence="6">
    <location>
        <begin position="51"/>
        <end position="79"/>
    </location>
</feature>
<organism evidence="7">
    <name type="scientific">Glycine soja</name>
    <name type="common">Wild soybean</name>
    <dbReference type="NCBI Taxonomy" id="3848"/>
    <lineage>
        <taxon>Eukaryota</taxon>
        <taxon>Viridiplantae</taxon>
        <taxon>Streptophyta</taxon>
        <taxon>Embryophyta</taxon>
        <taxon>Tracheophyta</taxon>
        <taxon>Spermatophyta</taxon>
        <taxon>Magnoliopsida</taxon>
        <taxon>eudicotyledons</taxon>
        <taxon>Gunneridae</taxon>
        <taxon>Pentapetalae</taxon>
        <taxon>rosids</taxon>
        <taxon>fabids</taxon>
        <taxon>Fabales</taxon>
        <taxon>Fabaceae</taxon>
        <taxon>Papilionoideae</taxon>
        <taxon>50 kb inversion clade</taxon>
        <taxon>NPAAA clade</taxon>
        <taxon>indigoferoid/millettioid clade</taxon>
        <taxon>Phaseoleae</taxon>
        <taxon>Glycine</taxon>
        <taxon>Glycine subgen. Soja</taxon>
    </lineage>
</organism>
<dbReference type="PROSITE" id="PS50103">
    <property type="entry name" value="ZF_C3H1"/>
    <property type="match status" value="2"/>
</dbReference>
<feature type="domain" description="C3H1-type" evidence="6">
    <location>
        <begin position="19"/>
        <end position="46"/>
    </location>
</feature>
<dbReference type="SUPFAM" id="SSF90229">
    <property type="entry name" value="CCCH zinc finger"/>
    <property type="match status" value="2"/>
</dbReference>
<dbReference type="AlphaFoldDB" id="A0A0B2SIL9"/>
<evidence type="ECO:0000256" key="5">
    <source>
        <dbReference type="PROSITE-ProRule" id="PRU00723"/>
    </source>
</evidence>
<reference evidence="7" key="1">
    <citation type="submission" date="2014-07" db="EMBL/GenBank/DDBJ databases">
        <title>Identification of a novel salt tolerance gene in wild soybean by whole-genome sequencing.</title>
        <authorList>
            <person name="Lam H.-M."/>
            <person name="Qi X."/>
            <person name="Li M.-W."/>
            <person name="Liu X."/>
            <person name="Xie M."/>
            <person name="Ni M."/>
            <person name="Xu X."/>
        </authorList>
    </citation>
    <scope>NUCLEOTIDE SEQUENCE [LARGE SCALE GENOMIC DNA]</scope>
    <source>
        <tissue evidence="7">Root</tissue>
    </source>
</reference>
<feature type="zinc finger region" description="C3H1-type" evidence="5">
    <location>
        <begin position="51"/>
        <end position="79"/>
    </location>
</feature>
<dbReference type="GO" id="GO:0008270">
    <property type="term" value="F:zinc ion binding"/>
    <property type="evidence" value="ECO:0007669"/>
    <property type="project" value="UniProtKB-KW"/>
</dbReference>
<evidence type="ECO:0000313" key="7">
    <source>
        <dbReference type="EMBL" id="KHN44162.1"/>
    </source>
</evidence>
<protein>
    <submittedName>
        <fullName evidence="7">Zinc finger CCCH domain-containing protein 9</fullName>
    </submittedName>
</protein>
<dbReference type="Proteomes" id="UP000289340">
    <property type="component" value="Chromosome 11"/>
</dbReference>
<dbReference type="Gramene" id="XM_028331529.1">
    <property type="protein sequence ID" value="XP_028187330.1"/>
    <property type="gene ID" value="LOC114373948"/>
</dbReference>
<name>A0A0B2SIL9_GLYSO</name>
<evidence type="ECO:0000256" key="1">
    <source>
        <dbReference type="ARBA" id="ARBA00022723"/>
    </source>
</evidence>
<dbReference type="EMBL" id="KN643317">
    <property type="protein sequence ID" value="KHN44162.1"/>
    <property type="molecule type" value="Genomic_DNA"/>
</dbReference>
<dbReference type="Gene3D" id="4.10.1000.10">
    <property type="entry name" value="Zinc finger, CCCH-type"/>
    <property type="match status" value="2"/>
</dbReference>
<dbReference type="InterPro" id="IPR000571">
    <property type="entry name" value="Znf_CCCH"/>
</dbReference>
<keyword evidence="1 5" id="KW-0479">Metal-binding</keyword>
<sequence length="170" mass="19213">MEAQSHGFNAESSDSNKLMVKTEMCRRFRRGVCVHGSKCIYAHSVAELRLQRQPKQCRFFLQNKRCHYGRTCRFLHSSTPLNPNPQPEVGKLDRYSSPESKRMRTCAAAPSDDGCSSAEQRIMQTSAAADAATNASTSTVATKNEPSYPVKFIFKNNDLQRISRIYADWI</sequence>
<keyword evidence="2" id="KW-0677">Repeat</keyword>
<dbReference type="Proteomes" id="UP000053555">
    <property type="component" value="Unassembled WGS sequence"/>
</dbReference>
<evidence type="ECO:0000313" key="8">
    <source>
        <dbReference type="EMBL" id="RZB84729.1"/>
    </source>
</evidence>
<evidence type="ECO:0000259" key="6">
    <source>
        <dbReference type="PROSITE" id="PS50103"/>
    </source>
</evidence>
<feature type="zinc finger region" description="C3H1-type" evidence="5">
    <location>
        <begin position="19"/>
        <end position="46"/>
    </location>
</feature>
<dbReference type="GO" id="GO:0003729">
    <property type="term" value="F:mRNA binding"/>
    <property type="evidence" value="ECO:0007669"/>
    <property type="project" value="InterPro"/>
</dbReference>
<keyword evidence="3 5" id="KW-0863">Zinc-finger</keyword>
<dbReference type="InterPro" id="IPR036855">
    <property type="entry name" value="Znf_CCCH_sf"/>
</dbReference>
<evidence type="ECO:0000313" key="9">
    <source>
        <dbReference type="Proteomes" id="UP000289340"/>
    </source>
</evidence>
<keyword evidence="4 5" id="KW-0862">Zinc</keyword>
<dbReference type="InterPro" id="IPR045877">
    <property type="entry name" value="ZFP36-like"/>
</dbReference>
<dbReference type="EMBL" id="QZWG01000011">
    <property type="protein sequence ID" value="RZB84729.1"/>
    <property type="molecule type" value="Genomic_DNA"/>
</dbReference>
<dbReference type="SMART" id="SM00356">
    <property type="entry name" value="ZnF_C3H1"/>
    <property type="match status" value="2"/>
</dbReference>
<dbReference type="PANTHER" id="PTHR12547:SF18">
    <property type="entry name" value="PROTEIN TIS11"/>
    <property type="match status" value="1"/>
</dbReference>
<keyword evidence="9" id="KW-1185">Reference proteome</keyword>
<evidence type="ECO:0000256" key="3">
    <source>
        <dbReference type="ARBA" id="ARBA00022771"/>
    </source>
</evidence>
<gene>
    <name evidence="8" type="ORF">D0Y65_032830</name>
    <name evidence="7" type="ORF">glysoja_031823</name>
</gene>
<dbReference type="PANTHER" id="PTHR12547">
    <property type="entry name" value="CCCH ZINC FINGER/TIS11-RELATED"/>
    <property type="match status" value="1"/>
</dbReference>
<proteinExistence type="predicted"/>